<dbReference type="PANTHER" id="PTHR37245">
    <property type="entry name" value="PAMP-INDUCED SECRETED PEPTIDE 1"/>
    <property type="match status" value="1"/>
</dbReference>
<keyword evidence="1" id="KW-1133">Transmembrane helix</keyword>
<name>A0A833R8A5_9POAL</name>
<dbReference type="Proteomes" id="UP000623129">
    <property type="component" value="Unassembled WGS sequence"/>
</dbReference>
<accession>A0A833R8A5</accession>
<keyword evidence="3" id="KW-1185">Reference proteome</keyword>
<keyword evidence="1" id="KW-0472">Membrane</keyword>
<dbReference type="OrthoDB" id="784226at2759"/>
<feature type="transmembrane region" description="Helical" evidence="1">
    <location>
        <begin position="39"/>
        <end position="57"/>
    </location>
</feature>
<reference evidence="2" key="1">
    <citation type="submission" date="2020-01" db="EMBL/GenBank/DDBJ databases">
        <title>Genome sequence of Kobresia littledalei, the first chromosome-level genome in the family Cyperaceae.</title>
        <authorList>
            <person name="Qu G."/>
        </authorList>
    </citation>
    <scope>NUCLEOTIDE SEQUENCE</scope>
    <source>
        <strain evidence="2">C.B.Clarke</strain>
        <tissue evidence="2">Leaf</tissue>
    </source>
</reference>
<dbReference type="GO" id="GO:0006952">
    <property type="term" value="P:defense response"/>
    <property type="evidence" value="ECO:0007669"/>
    <property type="project" value="InterPro"/>
</dbReference>
<evidence type="ECO:0000313" key="2">
    <source>
        <dbReference type="EMBL" id="KAF3336587.1"/>
    </source>
</evidence>
<dbReference type="PANTHER" id="PTHR37245:SF4">
    <property type="entry name" value="PAMP-INDUCED SECRETED PEPTIDE 1"/>
    <property type="match status" value="1"/>
</dbReference>
<proteinExistence type="predicted"/>
<organism evidence="2 3">
    <name type="scientific">Carex littledalei</name>
    <dbReference type="NCBI Taxonomy" id="544730"/>
    <lineage>
        <taxon>Eukaryota</taxon>
        <taxon>Viridiplantae</taxon>
        <taxon>Streptophyta</taxon>
        <taxon>Embryophyta</taxon>
        <taxon>Tracheophyta</taxon>
        <taxon>Spermatophyta</taxon>
        <taxon>Magnoliopsida</taxon>
        <taxon>Liliopsida</taxon>
        <taxon>Poales</taxon>
        <taxon>Cyperaceae</taxon>
        <taxon>Cyperoideae</taxon>
        <taxon>Cariceae</taxon>
        <taxon>Carex</taxon>
        <taxon>Carex subgen. Euthyceras</taxon>
    </lineage>
</organism>
<comment type="caution">
    <text evidence="2">The sequence shown here is derived from an EMBL/GenBank/DDBJ whole genome shotgun (WGS) entry which is preliminary data.</text>
</comment>
<evidence type="ECO:0000256" key="1">
    <source>
        <dbReference type="SAM" id="Phobius"/>
    </source>
</evidence>
<dbReference type="AlphaFoldDB" id="A0A833R8A5"/>
<gene>
    <name evidence="2" type="ORF">FCM35_KLT19173</name>
</gene>
<keyword evidence="1" id="KW-0812">Transmembrane</keyword>
<dbReference type="InterPro" id="IPR040273">
    <property type="entry name" value="PIP1"/>
</dbReference>
<dbReference type="EMBL" id="SWLB01000007">
    <property type="protein sequence ID" value="KAF3336587.1"/>
    <property type="molecule type" value="Genomic_DNA"/>
</dbReference>
<sequence length="109" mass="11791">MYLTCTNLPCHNHFLYQSSQEASTNLSTTSSCHSLMDLIASRVLLFGLLISIIAFACTQQAEAARPVPDKQSVIGDYTGYEAVYETAREAVATWMARLPAGPSPKGPGH</sequence>
<evidence type="ECO:0000313" key="3">
    <source>
        <dbReference type="Proteomes" id="UP000623129"/>
    </source>
</evidence>
<protein>
    <submittedName>
        <fullName evidence="2">Uncharacterized protein</fullName>
    </submittedName>
</protein>